<evidence type="ECO:0000313" key="1">
    <source>
        <dbReference type="EMBL" id="GBM33975.1"/>
    </source>
</evidence>
<keyword evidence="2" id="KW-1185">Reference proteome</keyword>
<dbReference type="EMBL" id="BGPR01094238">
    <property type="protein sequence ID" value="GBM33975.1"/>
    <property type="molecule type" value="Genomic_DNA"/>
</dbReference>
<dbReference type="AlphaFoldDB" id="A0A4Y2F1K2"/>
<dbReference type="Proteomes" id="UP000499080">
    <property type="component" value="Unassembled WGS sequence"/>
</dbReference>
<gene>
    <name evidence="1" type="ORF">AVEN_116945_1</name>
</gene>
<protein>
    <submittedName>
        <fullName evidence="1">Uncharacterized protein</fullName>
    </submittedName>
</protein>
<organism evidence="1 2">
    <name type="scientific">Araneus ventricosus</name>
    <name type="common">Orbweaver spider</name>
    <name type="synonym">Epeira ventricosa</name>
    <dbReference type="NCBI Taxonomy" id="182803"/>
    <lineage>
        <taxon>Eukaryota</taxon>
        <taxon>Metazoa</taxon>
        <taxon>Ecdysozoa</taxon>
        <taxon>Arthropoda</taxon>
        <taxon>Chelicerata</taxon>
        <taxon>Arachnida</taxon>
        <taxon>Araneae</taxon>
        <taxon>Araneomorphae</taxon>
        <taxon>Entelegynae</taxon>
        <taxon>Araneoidea</taxon>
        <taxon>Araneidae</taxon>
        <taxon>Araneus</taxon>
    </lineage>
</organism>
<dbReference type="OrthoDB" id="1099063at2759"/>
<reference evidence="1 2" key="1">
    <citation type="journal article" date="2019" name="Sci. Rep.">
        <title>Orb-weaving spider Araneus ventricosus genome elucidates the spidroin gene catalogue.</title>
        <authorList>
            <person name="Kono N."/>
            <person name="Nakamura H."/>
            <person name="Ohtoshi R."/>
            <person name="Moran D.A.P."/>
            <person name="Shinohara A."/>
            <person name="Yoshida Y."/>
            <person name="Fujiwara M."/>
            <person name="Mori M."/>
            <person name="Tomita M."/>
            <person name="Arakawa K."/>
        </authorList>
    </citation>
    <scope>NUCLEOTIDE SEQUENCE [LARGE SCALE GENOMIC DNA]</scope>
</reference>
<evidence type="ECO:0000313" key="2">
    <source>
        <dbReference type="Proteomes" id="UP000499080"/>
    </source>
</evidence>
<name>A0A4Y2F1K2_ARAVE</name>
<sequence>MPVSFYCIQQIPSFTILLGGSLPAGPLLALHPSWVGQASVGIFAPHQREDAQPTTSDLTCTRLTYTADRQWNRVSNLESFGDEAETLTLGHHGPRQKDGSSVELGFSTRDALVTKPRLFPDLSCPDRGLRNKILRFHFGAAVT</sequence>
<comment type="caution">
    <text evidence="1">The sequence shown here is derived from an EMBL/GenBank/DDBJ whole genome shotgun (WGS) entry which is preliminary data.</text>
</comment>
<proteinExistence type="predicted"/>
<accession>A0A4Y2F1K2</accession>